<keyword evidence="1" id="KW-0732">Signal</keyword>
<sequence>MIQAQEGAMMTPIRSMILAGAAAMALVAAAPSAEAHDYYRRGPGPGAVAAGIIGGLA</sequence>
<dbReference type="AlphaFoldDB" id="D5RIS7"/>
<evidence type="ECO:0000256" key="1">
    <source>
        <dbReference type="SAM" id="SignalP"/>
    </source>
</evidence>
<organism evidence="2 3">
    <name type="scientific">Pseudoroseomonas cervicalis ATCC 49957</name>
    <dbReference type="NCBI Taxonomy" id="525371"/>
    <lineage>
        <taxon>Bacteria</taxon>
        <taxon>Pseudomonadati</taxon>
        <taxon>Pseudomonadota</taxon>
        <taxon>Alphaproteobacteria</taxon>
        <taxon>Acetobacterales</taxon>
        <taxon>Roseomonadaceae</taxon>
        <taxon>Roseomonas</taxon>
    </lineage>
</organism>
<comment type="caution">
    <text evidence="2">The sequence shown here is derived from an EMBL/GenBank/DDBJ whole genome shotgun (WGS) entry which is preliminary data.</text>
</comment>
<evidence type="ECO:0000313" key="3">
    <source>
        <dbReference type="Proteomes" id="UP000005324"/>
    </source>
</evidence>
<feature type="signal peptide" evidence="1">
    <location>
        <begin position="1"/>
        <end position="35"/>
    </location>
</feature>
<evidence type="ECO:0000313" key="2">
    <source>
        <dbReference type="EMBL" id="EFH12788.1"/>
    </source>
</evidence>
<evidence type="ECO:0008006" key="4">
    <source>
        <dbReference type="Google" id="ProtNLM"/>
    </source>
</evidence>
<dbReference type="HOGENOM" id="CLU_3001344_0_0_5"/>
<feature type="chain" id="PRO_5003075529" description="Tat pathway signal sequence domain protein" evidence="1">
    <location>
        <begin position="36"/>
        <end position="57"/>
    </location>
</feature>
<name>D5RIS7_9PROT</name>
<feature type="non-terminal residue" evidence="2">
    <location>
        <position position="57"/>
    </location>
</feature>
<accession>D5RIS7</accession>
<dbReference type="Proteomes" id="UP000005324">
    <property type="component" value="Unassembled WGS sequence"/>
</dbReference>
<dbReference type="EMBL" id="ADVL01000167">
    <property type="protein sequence ID" value="EFH12788.1"/>
    <property type="molecule type" value="Genomic_DNA"/>
</dbReference>
<gene>
    <name evidence="2" type="ORF">HMPREF0731_0987</name>
</gene>
<reference evidence="2 3" key="1">
    <citation type="submission" date="2010-04" db="EMBL/GenBank/DDBJ databases">
        <authorList>
            <person name="Qin X."/>
            <person name="Bachman B."/>
            <person name="Battles P."/>
            <person name="Bell A."/>
            <person name="Bess C."/>
            <person name="Bickham C."/>
            <person name="Chaboub L."/>
            <person name="Chen D."/>
            <person name="Coyle M."/>
            <person name="Deiros D.R."/>
            <person name="Dinh H."/>
            <person name="Forbes L."/>
            <person name="Fowler G."/>
            <person name="Francisco L."/>
            <person name="Fu Q."/>
            <person name="Gubbala S."/>
            <person name="Hale W."/>
            <person name="Han Y."/>
            <person name="Hemphill L."/>
            <person name="Highlander S.K."/>
            <person name="Hirani K."/>
            <person name="Hogues M."/>
            <person name="Jackson L."/>
            <person name="Jakkamsetti A."/>
            <person name="Javaid M."/>
            <person name="Jiang H."/>
            <person name="Korchina V."/>
            <person name="Kovar C."/>
            <person name="Lara F."/>
            <person name="Lee S."/>
            <person name="Mata R."/>
            <person name="Mathew T."/>
            <person name="Moen C."/>
            <person name="Morales K."/>
            <person name="Munidasa M."/>
            <person name="Nazareth L."/>
            <person name="Ngo R."/>
            <person name="Nguyen L."/>
            <person name="Okwuonu G."/>
            <person name="Ongeri F."/>
            <person name="Patil S."/>
            <person name="Petrosino J."/>
            <person name="Pham C."/>
            <person name="Pham P."/>
            <person name="Pu L.-L."/>
            <person name="Puazo M."/>
            <person name="Raj R."/>
            <person name="Reid J."/>
            <person name="Rouhana J."/>
            <person name="Saada N."/>
            <person name="Shang Y."/>
            <person name="Simmons D."/>
            <person name="Thornton R."/>
            <person name="Warren J."/>
            <person name="Weissenberger G."/>
            <person name="Zhang J."/>
            <person name="Zhang L."/>
            <person name="Zhou C."/>
            <person name="Zhu D."/>
            <person name="Muzny D."/>
            <person name="Worley K."/>
            <person name="Gibbs R."/>
        </authorList>
    </citation>
    <scope>NUCLEOTIDE SEQUENCE [LARGE SCALE GENOMIC DNA]</scope>
    <source>
        <strain evidence="2 3">ATCC 49957</strain>
    </source>
</reference>
<protein>
    <recommendedName>
        <fullName evidence="4">Tat pathway signal sequence domain protein</fullName>
    </recommendedName>
</protein>
<proteinExistence type="predicted"/>
<keyword evidence="3" id="KW-1185">Reference proteome</keyword>